<organism evidence="1 2">
    <name type="scientific">Thalictrum thalictroides</name>
    <name type="common">Rue-anemone</name>
    <name type="synonym">Anemone thalictroides</name>
    <dbReference type="NCBI Taxonomy" id="46969"/>
    <lineage>
        <taxon>Eukaryota</taxon>
        <taxon>Viridiplantae</taxon>
        <taxon>Streptophyta</taxon>
        <taxon>Embryophyta</taxon>
        <taxon>Tracheophyta</taxon>
        <taxon>Spermatophyta</taxon>
        <taxon>Magnoliopsida</taxon>
        <taxon>Ranunculales</taxon>
        <taxon>Ranunculaceae</taxon>
        <taxon>Thalictroideae</taxon>
        <taxon>Thalictrum</taxon>
    </lineage>
</organism>
<feature type="non-terminal residue" evidence="1">
    <location>
        <position position="1"/>
    </location>
</feature>
<dbReference type="PANTHER" id="PTHR15430:SF1">
    <property type="entry name" value="GLOMULIN"/>
    <property type="match status" value="1"/>
</dbReference>
<keyword evidence="2" id="KW-1185">Reference proteome</keyword>
<evidence type="ECO:0000313" key="1">
    <source>
        <dbReference type="EMBL" id="KAF5175904.1"/>
    </source>
</evidence>
<dbReference type="PANTHER" id="PTHR15430">
    <property type="entry name" value="GLOMULIN"/>
    <property type="match status" value="1"/>
</dbReference>
<reference evidence="1 2" key="1">
    <citation type="submission" date="2020-06" db="EMBL/GenBank/DDBJ databases">
        <title>Transcriptomic and genomic resources for Thalictrum thalictroides and T. hernandezii: Facilitating candidate gene discovery in an emerging model plant lineage.</title>
        <authorList>
            <person name="Arias T."/>
            <person name="Riano-Pachon D.M."/>
            <person name="Di Stilio V.S."/>
        </authorList>
    </citation>
    <scope>NUCLEOTIDE SEQUENCE [LARGE SCALE GENOMIC DNA]</scope>
    <source>
        <strain evidence="2">cv. WT478/WT964</strain>
        <tissue evidence="1">Leaves</tissue>
    </source>
</reference>
<dbReference type="OrthoDB" id="619536at2759"/>
<proteinExistence type="predicted"/>
<name>A0A7J6UTH5_THATH</name>
<dbReference type="GO" id="GO:0005737">
    <property type="term" value="C:cytoplasm"/>
    <property type="evidence" value="ECO:0007669"/>
    <property type="project" value="TreeGrafter"/>
</dbReference>
<comment type="caution">
    <text evidence="1">The sequence shown here is derived from an EMBL/GenBank/DDBJ whole genome shotgun (WGS) entry which is preliminary data.</text>
</comment>
<dbReference type="InterPro" id="IPR019516">
    <property type="entry name" value="Glomulin/ALF4"/>
</dbReference>
<dbReference type="GO" id="GO:0055105">
    <property type="term" value="F:ubiquitin-protein transferase inhibitor activity"/>
    <property type="evidence" value="ECO:0007669"/>
    <property type="project" value="TreeGrafter"/>
</dbReference>
<accession>A0A7J6UTH5</accession>
<dbReference type="EMBL" id="JABWDY010043473">
    <property type="protein sequence ID" value="KAF5175904.1"/>
    <property type="molecule type" value="Genomic_DNA"/>
</dbReference>
<gene>
    <name evidence="1" type="ORF">FRX31_034510</name>
</gene>
<sequence>VLADIPTHQRFEILKSSITNNNDPSMIAILIDIVKAEIVMENSQKASRENNKIVIEDNGVCTSSPFFSTDVLELVEFVLKPPHGGHPSLPEQSDAVFLIPSLF</sequence>
<protein>
    <submittedName>
        <fullName evidence="1">Uncharacterized protein</fullName>
    </submittedName>
</protein>
<dbReference type="AlphaFoldDB" id="A0A7J6UTH5"/>
<dbReference type="Proteomes" id="UP000554482">
    <property type="component" value="Unassembled WGS sequence"/>
</dbReference>
<evidence type="ECO:0000313" key="2">
    <source>
        <dbReference type="Proteomes" id="UP000554482"/>
    </source>
</evidence>